<dbReference type="InterPro" id="IPR045030">
    <property type="entry name" value="LYSM1-4"/>
</dbReference>
<evidence type="ECO:0000313" key="4">
    <source>
        <dbReference type="Proteomes" id="UP000053424"/>
    </source>
</evidence>
<dbReference type="SUPFAM" id="SSF54106">
    <property type="entry name" value="LysM domain"/>
    <property type="match status" value="1"/>
</dbReference>
<dbReference type="PANTHER" id="PTHR20932">
    <property type="entry name" value="LYSM AND PUTATIVE PEPTIDOGLYCAN-BINDING DOMAIN-CONTAINING PROTEIN"/>
    <property type="match status" value="1"/>
</dbReference>
<feature type="compositionally biased region" description="Basic and acidic residues" evidence="1">
    <location>
        <begin position="57"/>
        <end position="71"/>
    </location>
</feature>
<feature type="compositionally biased region" description="Basic and acidic residues" evidence="1">
    <location>
        <begin position="333"/>
        <end position="358"/>
    </location>
</feature>
<feature type="region of interest" description="Disordered" evidence="1">
    <location>
        <begin position="1"/>
        <end position="23"/>
    </location>
</feature>
<keyword evidence="4" id="KW-1185">Reference proteome</keyword>
<dbReference type="AlphaFoldDB" id="A0A0C3CNE0"/>
<feature type="compositionally biased region" description="Acidic residues" evidence="1">
    <location>
        <begin position="359"/>
        <end position="370"/>
    </location>
</feature>
<reference evidence="4" key="2">
    <citation type="submission" date="2015-01" db="EMBL/GenBank/DDBJ databases">
        <title>Evolutionary Origins and Diversification of the Mycorrhizal Mutualists.</title>
        <authorList>
            <consortium name="DOE Joint Genome Institute"/>
            <consortium name="Mycorrhizal Genomics Consortium"/>
            <person name="Kohler A."/>
            <person name="Kuo A."/>
            <person name="Nagy L.G."/>
            <person name="Floudas D."/>
            <person name="Copeland A."/>
            <person name="Barry K.W."/>
            <person name="Cichocki N."/>
            <person name="Veneault-Fourrey C."/>
            <person name="LaButti K."/>
            <person name="Lindquist E.A."/>
            <person name="Lipzen A."/>
            <person name="Lundell T."/>
            <person name="Morin E."/>
            <person name="Murat C."/>
            <person name="Riley R."/>
            <person name="Ohm R."/>
            <person name="Sun H."/>
            <person name="Tunlid A."/>
            <person name="Henrissat B."/>
            <person name="Grigoriev I.V."/>
            <person name="Hibbett D.S."/>
            <person name="Martin F."/>
        </authorList>
    </citation>
    <scope>NUCLEOTIDE SEQUENCE [LARGE SCALE GENOMIC DNA]</scope>
    <source>
        <strain evidence="4">h7</strain>
    </source>
</reference>
<evidence type="ECO:0000256" key="1">
    <source>
        <dbReference type="SAM" id="MobiDB-lite"/>
    </source>
</evidence>
<dbReference type="PANTHER" id="PTHR20932:SF8">
    <property type="entry name" value="LD22649P"/>
    <property type="match status" value="1"/>
</dbReference>
<evidence type="ECO:0000313" key="3">
    <source>
        <dbReference type="EMBL" id="KIM45326.1"/>
    </source>
</evidence>
<feature type="compositionally biased region" description="Polar residues" evidence="1">
    <location>
        <begin position="254"/>
        <end position="281"/>
    </location>
</feature>
<name>A0A0C3CNE0_HEBCY</name>
<protein>
    <submittedName>
        <fullName evidence="3">Carbohydrate-binding module family 50 protein</fullName>
    </submittedName>
</protein>
<feature type="compositionally biased region" description="Polar residues" evidence="1">
    <location>
        <begin position="378"/>
        <end position="388"/>
    </location>
</feature>
<evidence type="ECO:0000259" key="2">
    <source>
        <dbReference type="PROSITE" id="PS51782"/>
    </source>
</evidence>
<feature type="region of interest" description="Disordered" evidence="1">
    <location>
        <begin position="42"/>
        <end position="71"/>
    </location>
</feature>
<feature type="region of interest" description="Disordered" evidence="1">
    <location>
        <begin position="326"/>
        <end position="417"/>
    </location>
</feature>
<organism evidence="3 4">
    <name type="scientific">Hebeloma cylindrosporum</name>
    <dbReference type="NCBI Taxonomy" id="76867"/>
    <lineage>
        <taxon>Eukaryota</taxon>
        <taxon>Fungi</taxon>
        <taxon>Dikarya</taxon>
        <taxon>Basidiomycota</taxon>
        <taxon>Agaricomycotina</taxon>
        <taxon>Agaricomycetes</taxon>
        <taxon>Agaricomycetidae</taxon>
        <taxon>Agaricales</taxon>
        <taxon>Agaricineae</taxon>
        <taxon>Hymenogastraceae</taxon>
        <taxon>Hebeloma</taxon>
    </lineage>
</organism>
<dbReference type="Proteomes" id="UP000053424">
    <property type="component" value="Unassembled WGS sequence"/>
</dbReference>
<dbReference type="HOGENOM" id="CLU_036221_0_0_1"/>
<feature type="compositionally biased region" description="Low complexity" evidence="1">
    <location>
        <begin position="282"/>
        <end position="296"/>
    </location>
</feature>
<dbReference type="EMBL" id="KN831772">
    <property type="protein sequence ID" value="KIM45326.1"/>
    <property type="molecule type" value="Genomic_DNA"/>
</dbReference>
<feature type="domain" description="LysM" evidence="2">
    <location>
        <begin position="144"/>
        <end position="188"/>
    </location>
</feature>
<dbReference type="OrthoDB" id="2107166at2759"/>
<gene>
    <name evidence="3" type="ORF">M413DRAFT_66462</name>
</gene>
<feature type="compositionally biased region" description="Low complexity" evidence="1">
    <location>
        <begin position="397"/>
        <end position="416"/>
    </location>
</feature>
<dbReference type="CDD" id="cd00118">
    <property type="entry name" value="LysM"/>
    <property type="match status" value="1"/>
</dbReference>
<dbReference type="Gene3D" id="3.10.350.10">
    <property type="entry name" value="LysM domain"/>
    <property type="match status" value="1"/>
</dbReference>
<accession>A0A0C3CNE0</accession>
<proteinExistence type="predicted"/>
<dbReference type="InterPro" id="IPR036779">
    <property type="entry name" value="LysM_dom_sf"/>
</dbReference>
<dbReference type="PROSITE" id="PS51782">
    <property type="entry name" value="LYSM"/>
    <property type="match status" value="1"/>
</dbReference>
<dbReference type="STRING" id="686832.A0A0C3CNE0"/>
<feature type="region of interest" description="Disordered" evidence="1">
    <location>
        <begin position="254"/>
        <end position="296"/>
    </location>
</feature>
<dbReference type="InterPro" id="IPR018392">
    <property type="entry name" value="LysM"/>
</dbReference>
<sequence length="496" mass="53909">MSHDESDDLAYNPFAEQYEDSPGSIQTQGYFNSAFFPQLSSTRPTLRRRRSSLADRAPLKDSEDQRKHLRSRTEIHIIPHSAGLHPLKSALAVANGAVFQDVGITRPHLSRIVNEGSLIDVPSAVIDLVANKTTPASDEEKEVIVHNVTPKDSLAGVSLKYGISLSELRRANRLWPSDSIHRRELLYIPIDQASRAHEYIPEPSLMSFTPDEQDDIGSVFTSTSASVSPISRASSSSVPPSPSVALRKIPTKQLSYFPPTSNKTPDSNLASRSQINTPHLQPSSSPSSLSRYPSSSANSAFSSILTALPIAASTRDEIITRLSFDSVSSSFSDRSHTNSDEETGHELGEVATHKRPSGEDNENSSTDEVDGMLLPTPKASQRPSQLPSYKQPKPTASSSLPKSSHTRSHSSTSPPRFYLSHANETYVRTSQMEPSPAMQLPVFQNSTVGRSAGKRSQANGRHVRTGSLTLGRKRPNAVENGDVGLMLDSLNIDGPS</sequence>
<dbReference type="Pfam" id="PF01476">
    <property type="entry name" value="LysM"/>
    <property type="match status" value="1"/>
</dbReference>
<reference evidence="3 4" key="1">
    <citation type="submission" date="2014-04" db="EMBL/GenBank/DDBJ databases">
        <authorList>
            <consortium name="DOE Joint Genome Institute"/>
            <person name="Kuo A."/>
            <person name="Gay G."/>
            <person name="Dore J."/>
            <person name="Kohler A."/>
            <person name="Nagy L.G."/>
            <person name="Floudas D."/>
            <person name="Copeland A."/>
            <person name="Barry K.W."/>
            <person name="Cichocki N."/>
            <person name="Veneault-Fourrey C."/>
            <person name="LaButti K."/>
            <person name="Lindquist E.A."/>
            <person name="Lipzen A."/>
            <person name="Lundell T."/>
            <person name="Morin E."/>
            <person name="Murat C."/>
            <person name="Sun H."/>
            <person name="Tunlid A."/>
            <person name="Henrissat B."/>
            <person name="Grigoriev I.V."/>
            <person name="Hibbett D.S."/>
            <person name="Martin F."/>
            <person name="Nordberg H.P."/>
            <person name="Cantor M.N."/>
            <person name="Hua S.X."/>
        </authorList>
    </citation>
    <scope>NUCLEOTIDE SEQUENCE [LARGE SCALE GENOMIC DNA]</scope>
    <source>
        <strain evidence="4">h7</strain>
    </source>
</reference>